<keyword evidence="13" id="KW-0539">Nucleus</keyword>
<sequence>MSFCSFSGGEVFKAHFKTGVYVCSKCGNELFSSRSKFKHSSPWPAFSETIHENSVSKYLERPGAFKVSCGKCGNGLGHEFLNDGPQKGTSRF</sequence>
<evidence type="ECO:0000256" key="15">
    <source>
        <dbReference type="ARBA" id="ARBA00048488"/>
    </source>
</evidence>
<dbReference type="InterPro" id="IPR052150">
    <property type="entry name" value="MsrB_Met_sulfoxide_reductase"/>
</dbReference>
<keyword evidence="12" id="KW-0206">Cytoskeleton</keyword>
<evidence type="ECO:0000256" key="6">
    <source>
        <dbReference type="ARBA" id="ARBA00022588"/>
    </source>
</evidence>
<dbReference type="GO" id="GO:0005856">
    <property type="term" value="C:cytoskeleton"/>
    <property type="evidence" value="ECO:0007669"/>
    <property type="project" value="UniProtKB-SubCell"/>
</dbReference>
<feature type="domain" description="MsrB" evidence="17">
    <location>
        <begin position="1"/>
        <end position="92"/>
    </location>
</feature>
<keyword evidence="7" id="KW-0479">Metal-binding</keyword>
<evidence type="ECO:0000256" key="4">
    <source>
        <dbReference type="ARBA" id="ARBA00007174"/>
    </source>
</evidence>
<dbReference type="GO" id="GO:0046872">
    <property type="term" value="F:metal ion binding"/>
    <property type="evidence" value="ECO:0007669"/>
    <property type="project" value="UniProtKB-KW"/>
</dbReference>
<dbReference type="InterPro" id="IPR011057">
    <property type="entry name" value="Mss4-like_sf"/>
</dbReference>
<dbReference type="Pfam" id="PF01641">
    <property type="entry name" value="SelR"/>
    <property type="match status" value="1"/>
</dbReference>
<evidence type="ECO:0000256" key="2">
    <source>
        <dbReference type="ARBA" id="ARBA00004123"/>
    </source>
</evidence>
<comment type="catalytic activity">
    <reaction evidence="15">
        <text>L-methionyl-[protein] + [thioredoxin]-disulfide + H2O = L-methionyl-(R)-S-oxide-[protein] + [thioredoxin]-dithiol</text>
        <dbReference type="Rhea" id="RHEA:24164"/>
        <dbReference type="Rhea" id="RHEA-COMP:10698"/>
        <dbReference type="Rhea" id="RHEA-COMP:10700"/>
        <dbReference type="Rhea" id="RHEA-COMP:12313"/>
        <dbReference type="Rhea" id="RHEA-COMP:12314"/>
        <dbReference type="ChEBI" id="CHEBI:15377"/>
        <dbReference type="ChEBI" id="CHEBI:16044"/>
        <dbReference type="ChEBI" id="CHEBI:29950"/>
        <dbReference type="ChEBI" id="CHEBI:45764"/>
        <dbReference type="ChEBI" id="CHEBI:50058"/>
        <dbReference type="EC" id="1.8.4.12"/>
    </reaction>
</comment>
<evidence type="ECO:0000256" key="5">
    <source>
        <dbReference type="ARBA" id="ARBA00022490"/>
    </source>
</evidence>
<protein>
    <submittedName>
        <fullName evidence="18">Methionine sulfoxide reductase B1</fullName>
    </submittedName>
</protein>
<keyword evidence="10" id="KW-0712">Selenocysteine</keyword>
<dbReference type="GO" id="GO:0033743">
    <property type="term" value="F:peptide-methionine (R)-S-oxide reductase activity"/>
    <property type="evidence" value="ECO:0007669"/>
    <property type="project" value="UniProtKB-EC"/>
</dbReference>
<keyword evidence="8" id="KW-0862">Zinc</keyword>
<comment type="similarity">
    <text evidence="4">Belongs to the MsrB Met sulfoxide reductase family.</text>
</comment>
<dbReference type="GO" id="GO:0033745">
    <property type="term" value="F:L-methionine-(R)-S-oxide reductase activity"/>
    <property type="evidence" value="ECO:0007669"/>
    <property type="project" value="UniProtKB-EC"/>
</dbReference>
<keyword evidence="6" id="KW-0399">Innate immunity</keyword>
<evidence type="ECO:0000256" key="1">
    <source>
        <dbReference type="ARBA" id="ARBA00001947"/>
    </source>
</evidence>
<dbReference type="Proteomes" id="UP000694397">
    <property type="component" value="Chromosome 8"/>
</dbReference>
<evidence type="ECO:0000256" key="11">
    <source>
        <dbReference type="ARBA" id="ARBA00023002"/>
    </source>
</evidence>
<accession>A0A8C9SGA1</accession>
<comment type="cofactor">
    <cofactor evidence="1">
        <name>Zn(2+)</name>
        <dbReference type="ChEBI" id="CHEBI:29105"/>
    </cofactor>
</comment>
<evidence type="ECO:0000313" key="19">
    <source>
        <dbReference type="Proteomes" id="UP000694397"/>
    </source>
</evidence>
<evidence type="ECO:0000313" key="18">
    <source>
        <dbReference type="Ensembl" id="ENSSFOP00015036926.1"/>
    </source>
</evidence>
<keyword evidence="19" id="KW-1185">Reference proteome</keyword>
<dbReference type="InterPro" id="IPR002579">
    <property type="entry name" value="Met_Sox_Rdtase_MsrB_dom"/>
</dbReference>
<name>A0A8C9SGA1_SCLFO</name>
<dbReference type="PANTHER" id="PTHR46755:SF5">
    <property type="entry name" value="METHIONINE-R-SULFOXIDE REDUCTASE B1"/>
    <property type="match status" value="1"/>
</dbReference>
<keyword evidence="9" id="KW-0391">Immunity</keyword>
<reference evidence="18" key="2">
    <citation type="submission" date="2025-08" db="UniProtKB">
        <authorList>
            <consortium name="Ensembl"/>
        </authorList>
    </citation>
    <scope>IDENTIFICATION</scope>
</reference>
<evidence type="ECO:0000256" key="12">
    <source>
        <dbReference type="ARBA" id="ARBA00023212"/>
    </source>
</evidence>
<reference evidence="18" key="3">
    <citation type="submission" date="2025-09" db="UniProtKB">
        <authorList>
            <consortium name="Ensembl"/>
        </authorList>
    </citation>
    <scope>IDENTIFICATION</scope>
</reference>
<dbReference type="PROSITE" id="PS51790">
    <property type="entry name" value="MSRB"/>
    <property type="match status" value="1"/>
</dbReference>
<dbReference type="AlphaFoldDB" id="A0A8C9SGA1"/>
<dbReference type="Ensembl" id="ENSSFOT00015037328.2">
    <property type="protein sequence ID" value="ENSSFOP00015036926.1"/>
    <property type="gene ID" value="ENSSFOG00015023493.2"/>
</dbReference>
<evidence type="ECO:0000256" key="9">
    <source>
        <dbReference type="ARBA" id="ARBA00022859"/>
    </source>
</evidence>
<organism evidence="18 19">
    <name type="scientific">Scleropages formosus</name>
    <name type="common">Asian bonytongue</name>
    <name type="synonym">Osteoglossum formosum</name>
    <dbReference type="NCBI Taxonomy" id="113540"/>
    <lineage>
        <taxon>Eukaryota</taxon>
        <taxon>Metazoa</taxon>
        <taxon>Chordata</taxon>
        <taxon>Craniata</taxon>
        <taxon>Vertebrata</taxon>
        <taxon>Euteleostomi</taxon>
        <taxon>Actinopterygii</taxon>
        <taxon>Neopterygii</taxon>
        <taxon>Teleostei</taxon>
        <taxon>Osteoglossocephala</taxon>
        <taxon>Osteoglossomorpha</taxon>
        <taxon>Osteoglossiformes</taxon>
        <taxon>Osteoglossidae</taxon>
        <taxon>Scleropages</taxon>
    </lineage>
</organism>
<dbReference type="GeneTree" id="ENSGT00510000047678"/>
<gene>
    <name evidence="18" type="primary">MSRB1</name>
</gene>
<evidence type="ECO:0000256" key="8">
    <source>
        <dbReference type="ARBA" id="ARBA00022833"/>
    </source>
</evidence>
<evidence type="ECO:0000256" key="10">
    <source>
        <dbReference type="ARBA" id="ARBA00022933"/>
    </source>
</evidence>
<comment type="subcellular location">
    <subcellularLocation>
        <location evidence="3">Cytoplasm</location>
        <location evidence="3">Cytoskeleton</location>
    </subcellularLocation>
    <subcellularLocation>
        <location evidence="2">Nucleus</location>
    </subcellularLocation>
</comment>
<evidence type="ECO:0000259" key="17">
    <source>
        <dbReference type="PROSITE" id="PS51790"/>
    </source>
</evidence>
<dbReference type="SUPFAM" id="SSF51316">
    <property type="entry name" value="Mss4-like"/>
    <property type="match status" value="1"/>
</dbReference>
<dbReference type="OrthoDB" id="44061at2759"/>
<evidence type="ECO:0000256" key="16">
    <source>
        <dbReference type="ARBA" id="ARBA00049261"/>
    </source>
</evidence>
<reference evidence="18 19" key="1">
    <citation type="submission" date="2019-04" db="EMBL/GenBank/DDBJ databases">
        <authorList>
            <consortium name="Wellcome Sanger Institute Data Sharing"/>
        </authorList>
    </citation>
    <scope>NUCLEOTIDE SEQUENCE [LARGE SCALE GENOMIC DNA]</scope>
</reference>
<dbReference type="Gene3D" id="2.170.150.20">
    <property type="entry name" value="Peptide methionine sulfoxide reductase"/>
    <property type="match status" value="1"/>
</dbReference>
<comment type="catalytic activity">
    <reaction evidence="16">
        <text>[thioredoxin]-disulfide + L-methionine + H2O = L-methionine (R)-S-oxide + [thioredoxin]-dithiol</text>
        <dbReference type="Rhea" id="RHEA:21260"/>
        <dbReference type="Rhea" id="RHEA-COMP:10698"/>
        <dbReference type="Rhea" id="RHEA-COMP:10700"/>
        <dbReference type="ChEBI" id="CHEBI:15377"/>
        <dbReference type="ChEBI" id="CHEBI:29950"/>
        <dbReference type="ChEBI" id="CHEBI:50058"/>
        <dbReference type="ChEBI" id="CHEBI:57844"/>
        <dbReference type="ChEBI" id="CHEBI:58773"/>
        <dbReference type="EC" id="1.8.4.14"/>
    </reaction>
</comment>
<dbReference type="GO" id="GO:0005634">
    <property type="term" value="C:nucleus"/>
    <property type="evidence" value="ECO:0007669"/>
    <property type="project" value="UniProtKB-SubCell"/>
</dbReference>
<keyword evidence="5" id="KW-0963">Cytoplasm</keyword>
<evidence type="ECO:0000256" key="13">
    <source>
        <dbReference type="ARBA" id="ARBA00023242"/>
    </source>
</evidence>
<comment type="function">
    <text evidence="14">Methionine-sulfoxide reductase that specifically reduces methionine (R)-sulfoxide back to methionine. While in many cases, methionine oxidation is the result of random oxidation following oxidative stress, methionine oxidation is also a post-translational modification that takes place on specific residue. Acts as a regulator of actin assembly by reducing methionine (R)-sulfoxide mediated by MICALs (MICAL1, MICAL2 or MICAL3) on actin, thereby promoting filament repolymerization. Plays a role in innate immunity by reducing oxidized actin, leading to actin repolymerization in macrophages.</text>
</comment>
<dbReference type="PANTHER" id="PTHR46755">
    <property type="entry name" value="METHIONINE-R-SULFOXIDE REDUCTASE B1"/>
    <property type="match status" value="1"/>
</dbReference>
<evidence type="ECO:0000256" key="3">
    <source>
        <dbReference type="ARBA" id="ARBA00004245"/>
    </source>
</evidence>
<dbReference type="GO" id="GO:0045087">
    <property type="term" value="P:innate immune response"/>
    <property type="evidence" value="ECO:0007669"/>
    <property type="project" value="UniProtKB-KW"/>
</dbReference>
<keyword evidence="11" id="KW-0560">Oxidoreductase</keyword>
<evidence type="ECO:0000256" key="7">
    <source>
        <dbReference type="ARBA" id="ARBA00022723"/>
    </source>
</evidence>
<proteinExistence type="inferred from homology"/>
<dbReference type="GO" id="GO:0030091">
    <property type="term" value="P:protein repair"/>
    <property type="evidence" value="ECO:0007669"/>
    <property type="project" value="TreeGrafter"/>
</dbReference>
<evidence type="ECO:0000256" key="14">
    <source>
        <dbReference type="ARBA" id="ARBA00046083"/>
    </source>
</evidence>